<keyword evidence="8 11" id="KW-0378">Hydrolase</keyword>
<evidence type="ECO:0000256" key="14">
    <source>
        <dbReference type="PROSITE-ProRule" id="PRU00502"/>
    </source>
</evidence>
<dbReference type="PROSITE" id="PS00973">
    <property type="entry name" value="USP_2"/>
    <property type="match status" value="1"/>
</dbReference>
<keyword evidence="9 11" id="KW-0788">Thiol protease</keyword>
<dbReference type="SUPFAM" id="SSF54001">
    <property type="entry name" value="Cysteine proteinases"/>
    <property type="match status" value="1"/>
</dbReference>
<dbReference type="VEuPathDB" id="CryptoDB:Cvel_26339"/>
<evidence type="ECO:0000256" key="2">
    <source>
        <dbReference type="ARBA" id="ARBA00009085"/>
    </source>
</evidence>
<evidence type="ECO:0000256" key="12">
    <source>
        <dbReference type="PIRSR" id="PIRSR016308-1"/>
    </source>
</evidence>
<keyword evidence="5" id="KW-0677">Repeat</keyword>
<evidence type="ECO:0000256" key="3">
    <source>
        <dbReference type="ARBA" id="ARBA00022670"/>
    </source>
</evidence>
<keyword evidence="6 14" id="KW-0863">Zinc-finger</keyword>
<evidence type="ECO:0000313" key="20">
    <source>
        <dbReference type="EMBL" id="CEM41887.1"/>
    </source>
</evidence>
<dbReference type="AlphaFoldDB" id="A0A0G4HCV6"/>
<protein>
    <recommendedName>
        <fullName evidence="11 15">Ubiquitin carboxyl-terminal hydrolase</fullName>
        <ecNumber evidence="11 15">3.4.19.12</ecNumber>
    </recommendedName>
</protein>
<evidence type="ECO:0000256" key="5">
    <source>
        <dbReference type="ARBA" id="ARBA00022737"/>
    </source>
</evidence>
<evidence type="ECO:0000256" key="1">
    <source>
        <dbReference type="ARBA" id="ARBA00000707"/>
    </source>
</evidence>
<keyword evidence="3 11" id="KW-0645">Protease</keyword>
<name>A0A0G4HCV6_9ALVE</name>
<reference evidence="20" key="1">
    <citation type="submission" date="2014-11" db="EMBL/GenBank/DDBJ databases">
        <authorList>
            <person name="Otto D Thomas"/>
            <person name="Naeem Raeece"/>
        </authorList>
    </citation>
    <scope>NUCLEOTIDE SEQUENCE</scope>
</reference>
<evidence type="ECO:0000256" key="9">
    <source>
        <dbReference type="ARBA" id="ARBA00022807"/>
    </source>
</evidence>
<dbReference type="Gene3D" id="1.10.8.10">
    <property type="entry name" value="DNA helicase RuvA subunit, C-terminal domain"/>
    <property type="match status" value="2"/>
</dbReference>
<evidence type="ECO:0000256" key="16">
    <source>
        <dbReference type="SAM" id="MobiDB-lite"/>
    </source>
</evidence>
<gene>
    <name evidence="20" type="ORF">Cvel_26339</name>
</gene>
<evidence type="ECO:0000256" key="4">
    <source>
        <dbReference type="ARBA" id="ARBA00022723"/>
    </source>
</evidence>
<feature type="region of interest" description="Disordered" evidence="16">
    <location>
        <begin position="692"/>
        <end position="729"/>
    </location>
</feature>
<feature type="region of interest" description="Disordered" evidence="16">
    <location>
        <begin position="623"/>
        <end position="648"/>
    </location>
</feature>
<dbReference type="InterPro" id="IPR018200">
    <property type="entry name" value="USP_CS"/>
</dbReference>
<dbReference type="EC" id="3.4.19.12" evidence="11 15"/>
<dbReference type="SUPFAM" id="SSF46934">
    <property type="entry name" value="UBA-like"/>
    <property type="match status" value="1"/>
</dbReference>
<feature type="compositionally biased region" description="Gly residues" evidence="16">
    <location>
        <begin position="705"/>
        <end position="727"/>
    </location>
</feature>
<evidence type="ECO:0000256" key="10">
    <source>
        <dbReference type="ARBA" id="ARBA00022833"/>
    </source>
</evidence>
<dbReference type="SMART" id="SM00165">
    <property type="entry name" value="UBA"/>
    <property type="match status" value="2"/>
</dbReference>
<dbReference type="PROSITE" id="PS00972">
    <property type="entry name" value="USP_1"/>
    <property type="match status" value="1"/>
</dbReference>
<dbReference type="GO" id="GO:0008270">
    <property type="term" value="F:zinc ion binding"/>
    <property type="evidence" value="ECO:0007669"/>
    <property type="project" value="UniProtKB-UniRule"/>
</dbReference>
<feature type="binding site" evidence="13">
    <location>
        <position position="186"/>
    </location>
    <ligand>
        <name>Zn(2+)</name>
        <dbReference type="ChEBI" id="CHEBI:29105"/>
    </ligand>
</feature>
<dbReference type="GO" id="GO:0004843">
    <property type="term" value="F:cysteine-type deubiquitinase activity"/>
    <property type="evidence" value="ECO:0007669"/>
    <property type="project" value="UniProtKB-UniRule"/>
</dbReference>
<evidence type="ECO:0000259" key="17">
    <source>
        <dbReference type="PROSITE" id="PS50030"/>
    </source>
</evidence>
<comment type="similarity">
    <text evidence="2 11 15">Belongs to the peptidase C19 family.</text>
</comment>
<evidence type="ECO:0000256" key="11">
    <source>
        <dbReference type="PIRNR" id="PIRNR016308"/>
    </source>
</evidence>
<dbReference type="GO" id="GO:0016579">
    <property type="term" value="P:protein deubiquitination"/>
    <property type="evidence" value="ECO:0007669"/>
    <property type="project" value="InterPro"/>
</dbReference>
<dbReference type="Gene3D" id="3.30.40.10">
    <property type="entry name" value="Zinc/RING finger domain, C3HC4 (zinc finger)"/>
    <property type="match status" value="2"/>
</dbReference>
<dbReference type="InterPro" id="IPR009060">
    <property type="entry name" value="UBA-like_sf"/>
</dbReference>
<feature type="domain" description="UBA" evidence="17">
    <location>
        <begin position="650"/>
        <end position="691"/>
    </location>
</feature>
<dbReference type="Gene3D" id="3.90.70.10">
    <property type="entry name" value="Cysteine proteinases"/>
    <property type="match status" value="2"/>
</dbReference>
<evidence type="ECO:0000259" key="18">
    <source>
        <dbReference type="PROSITE" id="PS50235"/>
    </source>
</evidence>
<comment type="catalytic activity">
    <reaction evidence="1 11 15">
        <text>Thiol-dependent hydrolysis of ester, thioester, amide, peptide and isopeptide bonds formed by the C-terminal Gly of ubiquitin (a 76-residue protein attached to proteins as an intracellular targeting signal).</text>
        <dbReference type="EC" id="3.4.19.12"/>
    </reaction>
</comment>
<dbReference type="PROSITE" id="PS50271">
    <property type="entry name" value="ZF_UBP"/>
    <property type="match status" value="1"/>
</dbReference>
<dbReference type="CDD" id="cd14298">
    <property type="entry name" value="UBA2_scUBP14_like"/>
    <property type="match status" value="1"/>
</dbReference>
<dbReference type="SUPFAM" id="SSF57850">
    <property type="entry name" value="RING/U-box"/>
    <property type="match status" value="1"/>
</dbReference>
<evidence type="ECO:0000256" key="13">
    <source>
        <dbReference type="PIRSR" id="PIRSR016308-3"/>
    </source>
</evidence>
<organism evidence="20">
    <name type="scientific">Chromera velia CCMP2878</name>
    <dbReference type="NCBI Taxonomy" id="1169474"/>
    <lineage>
        <taxon>Eukaryota</taxon>
        <taxon>Sar</taxon>
        <taxon>Alveolata</taxon>
        <taxon>Colpodellida</taxon>
        <taxon>Chromeraceae</taxon>
        <taxon>Chromera</taxon>
    </lineage>
</organism>
<dbReference type="EMBL" id="CDMZ01002330">
    <property type="protein sequence ID" value="CEM41887.1"/>
    <property type="molecule type" value="Genomic_DNA"/>
</dbReference>
<dbReference type="PROSITE" id="PS50030">
    <property type="entry name" value="UBA"/>
    <property type="match status" value="2"/>
</dbReference>
<feature type="active site" description="Proton acceptor" evidence="12">
    <location>
        <position position="821"/>
    </location>
</feature>
<keyword evidence="4 11" id="KW-0479">Metal-binding</keyword>
<dbReference type="Pfam" id="PF17807">
    <property type="entry name" value="zf-UBP_var"/>
    <property type="match status" value="1"/>
</dbReference>
<feature type="binding site" evidence="13">
    <location>
        <position position="189"/>
    </location>
    <ligand>
        <name>Zn(2+)</name>
        <dbReference type="ChEBI" id="CHEBI:29105"/>
    </ligand>
</feature>
<keyword evidence="7 11" id="KW-0833">Ubl conjugation pathway</keyword>
<evidence type="ECO:0000256" key="15">
    <source>
        <dbReference type="RuleBase" id="RU366025"/>
    </source>
</evidence>
<dbReference type="PANTHER" id="PTHR21646">
    <property type="entry name" value="UBIQUITIN CARBOXYL-TERMINAL HYDROLASE"/>
    <property type="match status" value="1"/>
</dbReference>
<dbReference type="PhylomeDB" id="A0A0G4HCV6"/>
<dbReference type="PIRSF" id="PIRSF016308">
    <property type="entry name" value="UBP"/>
    <property type="match status" value="1"/>
</dbReference>
<dbReference type="Pfam" id="PF02148">
    <property type="entry name" value="zf-UBP"/>
    <property type="match status" value="1"/>
</dbReference>
<dbReference type="Pfam" id="PF00443">
    <property type="entry name" value="UCH"/>
    <property type="match status" value="1"/>
</dbReference>
<feature type="binding site" evidence="13">
    <location>
        <position position="206"/>
    </location>
    <ligand>
        <name>Zn(2+)</name>
        <dbReference type="ChEBI" id="CHEBI:29105"/>
    </ligand>
</feature>
<dbReference type="SMART" id="SM00290">
    <property type="entry name" value="ZnF_UBP"/>
    <property type="match status" value="1"/>
</dbReference>
<dbReference type="Pfam" id="PF00627">
    <property type="entry name" value="UBA"/>
    <property type="match status" value="1"/>
</dbReference>
<feature type="domain" description="UBP-type" evidence="19">
    <location>
        <begin position="160"/>
        <end position="278"/>
    </location>
</feature>
<accession>A0A0G4HCV6</accession>
<feature type="domain" description="USP" evidence="18">
    <location>
        <begin position="320"/>
        <end position="859"/>
    </location>
</feature>
<keyword evidence="10 11" id="KW-0862">Zinc</keyword>
<dbReference type="InterPro" id="IPR001394">
    <property type="entry name" value="Peptidase_C19_UCH"/>
</dbReference>
<evidence type="ECO:0000256" key="8">
    <source>
        <dbReference type="ARBA" id="ARBA00022801"/>
    </source>
</evidence>
<evidence type="ECO:0000259" key="19">
    <source>
        <dbReference type="PROSITE" id="PS50271"/>
    </source>
</evidence>
<proteinExistence type="inferred from homology"/>
<evidence type="ECO:0000256" key="7">
    <source>
        <dbReference type="ARBA" id="ARBA00022786"/>
    </source>
</evidence>
<dbReference type="InterPro" id="IPR015940">
    <property type="entry name" value="UBA"/>
</dbReference>
<evidence type="ECO:0000256" key="6">
    <source>
        <dbReference type="ARBA" id="ARBA00022771"/>
    </source>
</evidence>
<feature type="domain" description="UBA" evidence="17">
    <location>
        <begin position="725"/>
        <end position="765"/>
    </location>
</feature>
<dbReference type="InterPro" id="IPR001607">
    <property type="entry name" value="Znf_UBP"/>
</dbReference>
<dbReference type="InterPro" id="IPR013083">
    <property type="entry name" value="Znf_RING/FYVE/PHD"/>
</dbReference>
<dbReference type="PROSITE" id="PS50235">
    <property type="entry name" value="USP_3"/>
    <property type="match status" value="1"/>
</dbReference>
<feature type="active site" description="Nucleophile" evidence="12">
    <location>
        <position position="329"/>
    </location>
</feature>
<dbReference type="InterPro" id="IPR038765">
    <property type="entry name" value="Papain-like_cys_pep_sf"/>
</dbReference>
<dbReference type="InterPro" id="IPR033864">
    <property type="entry name" value="UBA2_scUBP14-like"/>
</dbReference>
<dbReference type="InterPro" id="IPR041432">
    <property type="entry name" value="UBP13_Znf-UBP_var"/>
</dbReference>
<dbReference type="InterPro" id="IPR028889">
    <property type="entry name" value="USP"/>
</dbReference>
<dbReference type="InterPro" id="IPR016652">
    <property type="entry name" value="Ubiquitinyl_hydrolase"/>
</dbReference>
<dbReference type="PANTHER" id="PTHR21646:SF10">
    <property type="entry name" value="UBIQUITIN CARBOXYL-TERMINAL HYDROLASE 14"/>
    <property type="match status" value="1"/>
</dbReference>
<sequence length="860" mass="93482">MSSVKKPTSYDRVYKDECMFSFSTPESPGGLFVNLSTWKAFGEAFVKQDAAAQSSTGPSLYLQQLWERRPKTDEELKEDEAKDKETTKLAIGVEGGFAGLEDKPYKLEKSNFLVVVPSMEKVLLPCVDLPEVVIQACEGVIKHQGSVVQDTIQEWEDKPQVSRFSETLEQLPNVPRISPKPSDWVCAVCGRRQNLWLNLSDGFVGCGRKQWGVDDTGCEGGREGAAVLHFDDTGRRFPLAVKLGTINAKGADVYSYAENDMVEDSKLKEHLLHFGIDLAAMEKTEKSLAELQIELNKKFEWDRITEAGKKLEPLAGAGYVGLVNLGNTCYMNSIMQLLAAVPEVAESYGQTQALQLLVGSRDMQADPADDLLLQTSKVFEGLLTDHRHRQRKQLEEKFAQKVEALGRTADSTGIEAAFTDLDVVAPRMFRTLIGRGHPEFATARQQDAEEFLQHLWEEVSKAERGQSGRCETLPAFRKLAPLFAWESEDKYKEGATSCVCLKKTRESVLRLEIPQEAATNMLEVREYEKNAKDLPGAGEKVLPRVPVQACLDLLAQAEPVAFRGRQCMKTTRFATFPSYLVIQMKRFYTAPDWTAKKMEVEVPMPEDLDLSALKAEGMLAGEQEMPEEPDGGAPAQQNTASGGGGGGEHQFDEMLLVTLVSMGFSENACKRACLAVPSPNADSCLNWLFEHSGDPDINDPPPPGSGGGAQAQAGGGAAGGGASGGPGEEQIGMLVSMGFDSRSATAALIANKNDVGAATEWLFSQGDALVSSVETVLSEKEKTDAAAAAEAAAGIGNAEATGRYSLIGFVSHMGSNTSTGHYVAHIKKHGSWAIFNDEKVAKSADPPKELGYLYCYKLTG</sequence>
<dbReference type="CDD" id="cd14296">
    <property type="entry name" value="UBA1_scUBP14_like"/>
    <property type="match status" value="1"/>
</dbReference>
<dbReference type="GO" id="GO:0006508">
    <property type="term" value="P:proteolysis"/>
    <property type="evidence" value="ECO:0007669"/>
    <property type="project" value="UniProtKB-KW"/>
</dbReference>
<dbReference type="InterPro" id="IPR050185">
    <property type="entry name" value="Ub_carboxyl-term_hydrolase"/>
</dbReference>